<organism evidence="3 4">
    <name type="scientific">Arthrobotrys conoides</name>
    <dbReference type="NCBI Taxonomy" id="74498"/>
    <lineage>
        <taxon>Eukaryota</taxon>
        <taxon>Fungi</taxon>
        <taxon>Dikarya</taxon>
        <taxon>Ascomycota</taxon>
        <taxon>Pezizomycotina</taxon>
        <taxon>Orbiliomycetes</taxon>
        <taxon>Orbiliales</taxon>
        <taxon>Orbiliaceae</taxon>
        <taxon>Arthrobotrys</taxon>
    </lineage>
</organism>
<comment type="caution">
    <text evidence="3">The sequence shown here is derived from an EMBL/GenBank/DDBJ whole genome shotgun (WGS) entry which is preliminary data.</text>
</comment>
<keyword evidence="2" id="KW-1133">Transmembrane helix</keyword>
<gene>
    <name evidence="3" type="ORF">TWF506_004944</name>
</gene>
<name>A0AAN8NIG3_9PEZI</name>
<protein>
    <submittedName>
        <fullName evidence="3">Uncharacterized protein</fullName>
    </submittedName>
</protein>
<keyword evidence="4" id="KW-1185">Reference proteome</keyword>
<keyword evidence="2" id="KW-0472">Membrane</keyword>
<evidence type="ECO:0000256" key="1">
    <source>
        <dbReference type="SAM" id="MobiDB-lite"/>
    </source>
</evidence>
<proteinExistence type="predicted"/>
<feature type="compositionally biased region" description="Basic and acidic residues" evidence="1">
    <location>
        <begin position="339"/>
        <end position="354"/>
    </location>
</feature>
<evidence type="ECO:0000313" key="3">
    <source>
        <dbReference type="EMBL" id="KAK6517764.1"/>
    </source>
</evidence>
<dbReference type="Proteomes" id="UP001307849">
    <property type="component" value="Unassembled WGS sequence"/>
</dbReference>
<feature type="transmembrane region" description="Helical" evidence="2">
    <location>
        <begin position="241"/>
        <end position="264"/>
    </location>
</feature>
<dbReference type="EMBL" id="JAVHJM010000002">
    <property type="protein sequence ID" value="KAK6517764.1"/>
    <property type="molecule type" value="Genomic_DNA"/>
</dbReference>
<evidence type="ECO:0000313" key="4">
    <source>
        <dbReference type="Proteomes" id="UP001307849"/>
    </source>
</evidence>
<accession>A0AAN8NIG3</accession>
<reference evidence="3 4" key="1">
    <citation type="submission" date="2019-10" db="EMBL/GenBank/DDBJ databases">
        <authorList>
            <person name="Palmer J.M."/>
        </authorList>
    </citation>
    <scope>NUCLEOTIDE SEQUENCE [LARGE SCALE GENOMIC DNA]</scope>
    <source>
        <strain evidence="3 4">TWF506</strain>
    </source>
</reference>
<feature type="region of interest" description="Disordered" evidence="1">
    <location>
        <begin position="315"/>
        <end position="368"/>
    </location>
</feature>
<sequence length="443" mass="49486">MSPLLNQSIQGSDCPFDGFTCSLSEQMNPQTWPQSLEISNISIVIKNISHVSNLSSVCEIIPASSQPPTIRILIAPTESISPENKTLPIETPKTQNHDGPKNIQYNITNRFRFVYRQFHELLVHLVTSPSKLQAASSLLTFQTAKDWFFRLSLTGGTTYVAVNSFNDRIFDFLQKNWTVSPRFQDFIHTIIDGKLDSDLPTYFASLDTLWDLWEDSQRAKDLNSQLLAEPSLFTGIHVTSFLWGVLIAGIFLVVLVPIFLLSLYCLSTVICRCCGGKKRHIRKPYKRTLRARNTTLGVDPQAIWENAIIDPLPTPRKRVKTSDNRPIRLGQSSFSAQSSEDRKLPTADSNEDRVLPASPASSNSSGTTITSVRYRDILGKENPTGENYVSLAGCIETFDSDHSGISGTANKEPTDFIEQFPSPVLDSKLSDVWLIEAFKDIPV</sequence>
<dbReference type="AlphaFoldDB" id="A0AAN8NIG3"/>
<evidence type="ECO:0000256" key="2">
    <source>
        <dbReference type="SAM" id="Phobius"/>
    </source>
</evidence>
<feature type="compositionally biased region" description="Polar residues" evidence="1">
    <location>
        <begin position="359"/>
        <end position="368"/>
    </location>
</feature>
<keyword evidence="2" id="KW-0812">Transmembrane</keyword>